<dbReference type="EMBL" id="CZAL01000005">
    <property type="protein sequence ID" value="CUP04718.1"/>
    <property type="molecule type" value="Genomic_DNA"/>
</dbReference>
<proteinExistence type="predicted"/>
<feature type="coiled-coil region" evidence="1">
    <location>
        <begin position="11"/>
        <end position="55"/>
    </location>
</feature>
<evidence type="ECO:0000256" key="1">
    <source>
        <dbReference type="SAM" id="Coils"/>
    </source>
</evidence>
<evidence type="ECO:0000313" key="2">
    <source>
        <dbReference type="EMBL" id="CUP04718.1"/>
    </source>
</evidence>
<evidence type="ECO:0000313" key="3">
    <source>
        <dbReference type="Proteomes" id="UP000095709"/>
    </source>
</evidence>
<dbReference type="AlphaFoldDB" id="A0A174K4L0"/>
<gene>
    <name evidence="2" type="ORF">ERS852498_01109</name>
</gene>
<dbReference type="Proteomes" id="UP000095709">
    <property type="component" value="Unassembled WGS sequence"/>
</dbReference>
<keyword evidence="1" id="KW-0175">Coiled coil</keyword>
<organism evidence="2 3">
    <name type="scientific">Fusicatenibacter saccharivorans</name>
    <dbReference type="NCBI Taxonomy" id="1150298"/>
    <lineage>
        <taxon>Bacteria</taxon>
        <taxon>Bacillati</taxon>
        <taxon>Bacillota</taxon>
        <taxon>Clostridia</taxon>
        <taxon>Lachnospirales</taxon>
        <taxon>Lachnospiraceae</taxon>
        <taxon>Fusicatenibacter</taxon>
    </lineage>
</organism>
<sequence>MIRKAENIILRKRLRKRTESLKRQNKRIRRQGDENRILKNQAMRAAQELDELRDSLTTGYCPFCEIEHLFVWDFEWGLVSHCPRCGARIMQCQMCEKNSAGCDYDMRTDTCSEM</sequence>
<accession>A0A174K4L0</accession>
<name>A0A174K4L0_9FIRM</name>
<reference evidence="2 3" key="1">
    <citation type="submission" date="2015-09" db="EMBL/GenBank/DDBJ databases">
        <authorList>
            <consortium name="Pathogen Informatics"/>
        </authorList>
    </citation>
    <scope>NUCLEOTIDE SEQUENCE [LARGE SCALE GENOMIC DNA]</scope>
    <source>
        <strain evidence="2 3">2789STDY5834885</strain>
    </source>
</reference>
<protein>
    <submittedName>
        <fullName evidence="2">Uncharacterized protein</fullName>
    </submittedName>
</protein>